<comment type="caution">
    <text evidence="2">The sequence shown here is derived from an EMBL/GenBank/DDBJ whole genome shotgun (WGS) entry which is preliminary data.</text>
</comment>
<feature type="compositionally biased region" description="Polar residues" evidence="1">
    <location>
        <begin position="1"/>
        <end position="16"/>
    </location>
</feature>
<name>A0A8H5CJ33_9AGAR</name>
<organism evidence="2 3">
    <name type="scientific">Ephemerocybe angulata</name>
    <dbReference type="NCBI Taxonomy" id="980116"/>
    <lineage>
        <taxon>Eukaryota</taxon>
        <taxon>Fungi</taxon>
        <taxon>Dikarya</taxon>
        <taxon>Basidiomycota</taxon>
        <taxon>Agaricomycotina</taxon>
        <taxon>Agaricomycetes</taxon>
        <taxon>Agaricomycetidae</taxon>
        <taxon>Agaricales</taxon>
        <taxon>Agaricineae</taxon>
        <taxon>Psathyrellaceae</taxon>
        <taxon>Ephemerocybe</taxon>
    </lineage>
</organism>
<protein>
    <submittedName>
        <fullName evidence="2">Uncharacterized protein</fullName>
    </submittedName>
</protein>
<gene>
    <name evidence="2" type="ORF">D9611_001868</name>
</gene>
<accession>A0A8H5CJ33</accession>
<feature type="region of interest" description="Disordered" evidence="1">
    <location>
        <begin position="136"/>
        <end position="209"/>
    </location>
</feature>
<dbReference type="Proteomes" id="UP000541558">
    <property type="component" value="Unassembled WGS sequence"/>
</dbReference>
<feature type="region of interest" description="Disordered" evidence="1">
    <location>
        <begin position="1"/>
        <end position="70"/>
    </location>
</feature>
<sequence>MNSTLPETTDYNSSPGMSELDGLSDSDWLDIASGHDSDNDSLSDESEGEPLSRPLSRQSSSISIGSSRGEVEAWEGFVEPNNGEGAAGMYLQPQPVAAEAEQTPLALIPDIVTDQDIAEDELVKEALNQSLIGTLNSSRTSTSSSGHSGSNQASVRDLRLSFPDPLNSPRNELELSYQEVSVDEHEEHGTDTSAVSDDTTPVTSTRGPLAPEIHEVPTVKVDFQIHLYGSSTECKWTVVQDFLQKVADGSGQFLIDTLDPTNEKKLVHTAVLGKVDADSKPLFNAVRIYDRTEDDRAPDIEVNNPIDCPSLGIVFLPANRLPTLAPHTAYISVLANDYIADVMYNNDKALRNAAEDDWELLNLSPSQTLNLKTPERSPVINHQDVKSLDSRQVYRALQAILYEDEVVVPKEHSFKGQATPAKVIALSTVVSVLLTIALNASSFRSPAPTPTVNISTPNNTWTSLASLPNRSASVAVHSAHGKTQVMFAPARDAAVSLYNPGTTALSLTPETEAATAPPVTQPRNRKPAKVALSDKPTTKEADSPEAPTFASEESATSSFLDEDPEAEYSTDESDLPSDSSATVLGMNFVNSLSEALGVTTKSIVKAVNEDMEILDDLMSVIKTQTDDLIKQSKGKARALGDHVQAFGETIQYRNERARTRAKQLRRRSGEFFTSASEHVRDRTNIAKDRARRVRETVEEGHAWDYYKLAHHNWADRLYRERKHRTGGCFRKRDGRGRREDRYMDTSYSGCT</sequence>
<dbReference type="EMBL" id="JAACJK010000001">
    <property type="protein sequence ID" value="KAF5341738.1"/>
    <property type="molecule type" value="Genomic_DNA"/>
</dbReference>
<evidence type="ECO:0000256" key="1">
    <source>
        <dbReference type="SAM" id="MobiDB-lite"/>
    </source>
</evidence>
<evidence type="ECO:0000313" key="2">
    <source>
        <dbReference type="EMBL" id="KAF5341738.1"/>
    </source>
</evidence>
<feature type="compositionally biased region" description="Low complexity" evidence="1">
    <location>
        <begin position="136"/>
        <end position="150"/>
    </location>
</feature>
<feature type="region of interest" description="Disordered" evidence="1">
    <location>
        <begin position="504"/>
        <end position="579"/>
    </location>
</feature>
<dbReference type="AlphaFoldDB" id="A0A8H5CJ33"/>
<keyword evidence="3" id="KW-1185">Reference proteome</keyword>
<dbReference type="OrthoDB" id="3256495at2759"/>
<evidence type="ECO:0000313" key="3">
    <source>
        <dbReference type="Proteomes" id="UP000541558"/>
    </source>
</evidence>
<feature type="compositionally biased region" description="Low complexity" evidence="1">
    <location>
        <begin position="49"/>
        <end position="68"/>
    </location>
</feature>
<feature type="compositionally biased region" description="Acidic residues" evidence="1">
    <location>
        <begin position="560"/>
        <end position="575"/>
    </location>
</feature>
<feature type="compositionally biased region" description="Acidic residues" evidence="1">
    <location>
        <begin position="39"/>
        <end position="48"/>
    </location>
</feature>
<reference evidence="2 3" key="1">
    <citation type="journal article" date="2020" name="ISME J.">
        <title>Uncovering the hidden diversity of litter-decomposition mechanisms in mushroom-forming fungi.</title>
        <authorList>
            <person name="Floudas D."/>
            <person name="Bentzer J."/>
            <person name="Ahren D."/>
            <person name="Johansson T."/>
            <person name="Persson P."/>
            <person name="Tunlid A."/>
        </authorList>
    </citation>
    <scope>NUCLEOTIDE SEQUENCE [LARGE SCALE GENOMIC DNA]</scope>
    <source>
        <strain evidence="2 3">CBS 175.51</strain>
    </source>
</reference>
<proteinExistence type="predicted"/>
<feature type="compositionally biased region" description="Polar residues" evidence="1">
    <location>
        <begin position="191"/>
        <end position="206"/>
    </location>
</feature>